<keyword evidence="6" id="KW-1185">Reference proteome</keyword>
<keyword evidence="5" id="KW-0418">Kinase</keyword>
<dbReference type="InParanoid" id="A0A2P5F4E6"/>
<dbReference type="EMBL" id="JXTC01000063">
    <property type="protein sequence ID" value="PON92658.1"/>
    <property type="molecule type" value="Genomic_DNA"/>
</dbReference>
<protein>
    <submittedName>
        <fullName evidence="5">Protein kinase C-like, phorbol ester/diacylglycerol-binding domain containing protein</fullName>
    </submittedName>
</protein>
<dbReference type="PANTHER" id="PTHR32410:SF216">
    <property type="entry name" value="PHORBOL-ESTER_DAG-TYPE DOMAIN-CONTAINING PROTEIN"/>
    <property type="match status" value="1"/>
</dbReference>
<keyword evidence="3" id="KW-0862">Zinc</keyword>
<dbReference type="Proteomes" id="UP000237000">
    <property type="component" value="Unassembled WGS sequence"/>
</dbReference>
<keyword evidence="5" id="KW-0808">Transferase</keyword>
<dbReference type="InterPro" id="IPR046349">
    <property type="entry name" value="C1-like_sf"/>
</dbReference>
<evidence type="ECO:0000256" key="2">
    <source>
        <dbReference type="ARBA" id="ARBA00022737"/>
    </source>
</evidence>
<gene>
    <name evidence="5" type="ORF">TorRG33x02_115180</name>
</gene>
<evidence type="ECO:0000256" key="1">
    <source>
        <dbReference type="ARBA" id="ARBA00022723"/>
    </source>
</evidence>
<dbReference type="PROSITE" id="PS00479">
    <property type="entry name" value="ZF_DAG_PE_1"/>
    <property type="match status" value="1"/>
</dbReference>
<dbReference type="AlphaFoldDB" id="A0A2P5F4E6"/>
<reference evidence="6" key="1">
    <citation type="submission" date="2016-06" db="EMBL/GenBank/DDBJ databases">
        <title>Parallel loss of symbiosis genes in relatives of nitrogen-fixing non-legume Parasponia.</title>
        <authorList>
            <person name="Van Velzen R."/>
            <person name="Holmer R."/>
            <person name="Bu F."/>
            <person name="Rutten L."/>
            <person name="Van Zeijl A."/>
            <person name="Liu W."/>
            <person name="Santuari L."/>
            <person name="Cao Q."/>
            <person name="Sharma T."/>
            <person name="Shen D."/>
            <person name="Roswanjaya Y."/>
            <person name="Wardhani T."/>
            <person name="Kalhor M.S."/>
            <person name="Jansen J."/>
            <person name="Van den Hoogen J."/>
            <person name="Gungor B."/>
            <person name="Hartog M."/>
            <person name="Hontelez J."/>
            <person name="Verver J."/>
            <person name="Yang W.-C."/>
            <person name="Schijlen E."/>
            <person name="Repin R."/>
            <person name="Schilthuizen M."/>
            <person name="Schranz E."/>
            <person name="Heidstra R."/>
            <person name="Miyata K."/>
            <person name="Fedorova E."/>
            <person name="Kohlen W."/>
            <person name="Bisseling T."/>
            <person name="Smit S."/>
            <person name="Geurts R."/>
        </authorList>
    </citation>
    <scope>NUCLEOTIDE SEQUENCE [LARGE SCALE GENOMIC DNA]</scope>
    <source>
        <strain evidence="6">cv. RG33-2</strain>
    </source>
</reference>
<evidence type="ECO:0000259" key="4">
    <source>
        <dbReference type="PROSITE" id="PS00479"/>
    </source>
</evidence>
<feature type="domain" description="Phorbol-ester/DAG-type" evidence="4">
    <location>
        <begin position="32"/>
        <end position="80"/>
    </location>
</feature>
<evidence type="ECO:0000256" key="3">
    <source>
        <dbReference type="ARBA" id="ARBA00022833"/>
    </source>
</evidence>
<dbReference type="OrthoDB" id="1884766at2759"/>
<dbReference type="GO" id="GO:0046872">
    <property type="term" value="F:metal ion binding"/>
    <property type="evidence" value="ECO:0007669"/>
    <property type="project" value="UniProtKB-KW"/>
</dbReference>
<name>A0A2P5F4E6_TREOI</name>
<comment type="caution">
    <text evidence="5">The sequence shown here is derived from an EMBL/GenBank/DDBJ whole genome shotgun (WGS) entry which is preliminary data.</text>
</comment>
<dbReference type="InterPro" id="IPR002219">
    <property type="entry name" value="PKC_DAG/PE"/>
</dbReference>
<sequence length="753" mass="88169">METYTEQSSSENSFIEAFEQHPHFNHPFHRPHSLTRQSSLRKYWCASCHKCFENEHYYRCSECPFIMDLKCVFMDPIELCEGQPHIQHVSHQHPMPLVKISPNDQVVCFACQSPCLSTTPVYACAACDYFLHKRCGELQLYMLPSYDIFTLLDMERSSYSSPDDNTPGLLKINHQKQANCYILPHYLREYNFHSNHDCHRLSKLIDQYLPRLPQLLEKYLPKFLSSLLNHYRPNLVLSILRSNKCTACGFVIDVDCALTPPIILEGEEYYRHFNHPHPMILLTFLEKDDDDEEVDEYCSSCDSPCSGLVYSCTKCKYFLHKSCAQLPLRLISHPLHKHSFLTQVPHTKSGTEKLLCSLCYKKDWGSLFRCPHSFGIFTRRCKFMICGRCILGRPNIKYERHEHLLCLVEKIHDRYVECNAYDGYCKLPATSVELCSTESSMFRCVDCHKFNLHFLCGPLPRMIKYRYHVHTLILVDSVIEDDSGDYFCDICETERDPQICVYYCQECKYIAHVHCLKSEVITILKGDLRDVELKTVKIHNNQEKEEHKMASRGRKVWSFEGIISTLPENEAILSQCEFDWPFPIDYVRRLYHHGRTWKRDLGSPWVQIVLSRLNIEYFEKFIGWLDGFYYLERLELDMKFSSWEEIVIVESYMVHKAFARTLVLLLRKHGDVNVVRAFITVQATEEAIYFETGDKRGYIVGVDHMIQWLQEELATSLKSLADSNLMKSREFHIECLNIALKLGLDNYVANTLL</sequence>
<dbReference type="InterPro" id="IPR004146">
    <property type="entry name" value="DC1"/>
</dbReference>
<dbReference type="InterPro" id="IPR053192">
    <property type="entry name" value="Vacuole_Formation_Reg"/>
</dbReference>
<dbReference type="FunCoup" id="A0A2P5F4E6">
    <property type="interactions" value="34"/>
</dbReference>
<dbReference type="GO" id="GO:0016301">
    <property type="term" value="F:kinase activity"/>
    <property type="evidence" value="ECO:0007669"/>
    <property type="project" value="UniProtKB-KW"/>
</dbReference>
<dbReference type="Pfam" id="PF03107">
    <property type="entry name" value="C1_2"/>
    <property type="match status" value="3"/>
</dbReference>
<dbReference type="PANTHER" id="PTHR32410">
    <property type="entry name" value="CYSTEINE/HISTIDINE-RICH C1 DOMAIN FAMILY PROTEIN"/>
    <property type="match status" value="1"/>
</dbReference>
<accession>A0A2P5F4E6</accession>
<proteinExistence type="predicted"/>
<keyword evidence="2" id="KW-0677">Repeat</keyword>
<dbReference type="STRING" id="63057.A0A2P5F4E6"/>
<evidence type="ECO:0000313" key="5">
    <source>
        <dbReference type="EMBL" id="PON92658.1"/>
    </source>
</evidence>
<evidence type="ECO:0000313" key="6">
    <source>
        <dbReference type="Proteomes" id="UP000237000"/>
    </source>
</evidence>
<dbReference type="SUPFAM" id="SSF57889">
    <property type="entry name" value="Cysteine-rich domain"/>
    <property type="match status" value="4"/>
</dbReference>
<keyword evidence="1" id="KW-0479">Metal-binding</keyword>
<organism evidence="5 6">
    <name type="scientific">Trema orientale</name>
    <name type="common">Charcoal tree</name>
    <name type="synonym">Celtis orientalis</name>
    <dbReference type="NCBI Taxonomy" id="63057"/>
    <lineage>
        <taxon>Eukaryota</taxon>
        <taxon>Viridiplantae</taxon>
        <taxon>Streptophyta</taxon>
        <taxon>Embryophyta</taxon>
        <taxon>Tracheophyta</taxon>
        <taxon>Spermatophyta</taxon>
        <taxon>Magnoliopsida</taxon>
        <taxon>eudicotyledons</taxon>
        <taxon>Gunneridae</taxon>
        <taxon>Pentapetalae</taxon>
        <taxon>rosids</taxon>
        <taxon>fabids</taxon>
        <taxon>Rosales</taxon>
        <taxon>Cannabaceae</taxon>
        <taxon>Trema</taxon>
    </lineage>
</organism>